<dbReference type="GO" id="GO:0009307">
    <property type="term" value="P:DNA restriction-modification system"/>
    <property type="evidence" value="ECO:0007669"/>
    <property type="project" value="UniProtKB-KW"/>
</dbReference>
<dbReference type="GO" id="GO:0004519">
    <property type="term" value="F:endonuclease activity"/>
    <property type="evidence" value="ECO:0007669"/>
    <property type="project" value="UniProtKB-KW"/>
</dbReference>
<keyword evidence="2" id="KW-0680">Restriction system</keyword>
<proteinExistence type="inferred from homology"/>
<keyword evidence="5" id="KW-0540">Nuclease</keyword>
<feature type="domain" description="Type I restriction modification DNA specificity" evidence="4">
    <location>
        <begin position="21"/>
        <end position="171"/>
    </location>
</feature>
<evidence type="ECO:0000256" key="1">
    <source>
        <dbReference type="ARBA" id="ARBA00010923"/>
    </source>
</evidence>
<dbReference type="EMBL" id="QSAV01000078">
    <property type="protein sequence ID" value="RGW74053.1"/>
    <property type="molecule type" value="Genomic_DNA"/>
</dbReference>
<comment type="caution">
    <text evidence="5">The sequence shown here is derived from an EMBL/GenBank/DDBJ whole genome shotgun (WGS) entry which is preliminary data.</text>
</comment>
<feature type="domain" description="Type I restriction modification DNA specificity" evidence="4">
    <location>
        <begin position="203"/>
        <end position="356"/>
    </location>
</feature>
<name>A0AA92W8U5_9BACT</name>
<dbReference type="SUPFAM" id="SSF116734">
    <property type="entry name" value="DNA methylase specificity domain"/>
    <property type="match status" value="3"/>
</dbReference>
<evidence type="ECO:0000259" key="4">
    <source>
        <dbReference type="Pfam" id="PF01420"/>
    </source>
</evidence>
<keyword evidence="3" id="KW-0238">DNA-binding</keyword>
<dbReference type="PANTHER" id="PTHR30408">
    <property type="entry name" value="TYPE-1 RESTRICTION ENZYME ECOKI SPECIFICITY PROTEIN"/>
    <property type="match status" value="1"/>
</dbReference>
<dbReference type="Pfam" id="PF01420">
    <property type="entry name" value="Methylase_S"/>
    <property type="match status" value="3"/>
</dbReference>
<sequence length="537" mass="61844">MDEVTCLKKRRWRMDKLSLKNKDWKDFYLSDFFDFEKGNQNNMASLTTGTLPLVSAKKTDNGYKGFVSKEQKKIFRGDILTLNNDGDGGAGIAYYQPTSMALDSHVSALIPKSDLNKYHLLFVSMCITKQRERFGHGYSINGNRLRAFKIMLPLAADCTNPDWQFMEEYMRRKETLLLKPAVEKLCKRLIHKEILGGGKLLRSQWKPFSFTEVFTEIQRGKRLKKADHTEGTVPYVSSTALNNGVDGFVGNEGSVRKFEDCITIANSGSVGSAFFHQYEFVASDHVTQLKRKGLDKYAYLFMVPIINRLSEKYSFNREINDERIKREKILLPINDKGEIDFDFMSSFMQEVEADILKTTLKVFKKRLNANENKMGGVKWKAFFLEEIAQISSGKDIYERERTSGQTPYVTATANNNGIGYFVGNQNETLEKGSLSVNRNGSVGYCFYHPYDALYGNDTRKLKPIRNNKYVSLFISMCITNQRAKYGYGYKMGTGRLKRQKILLPIDGNSQPNWDYMEAYMQNLEQQQILEYLRHIER</sequence>
<dbReference type="InterPro" id="IPR052021">
    <property type="entry name" value="Type-I_RS_S_subunit"/>
</dbReference>
<keyword evidence="5" id="KW-0378">Hydrolase</keyword>
<feature type="domain" description="Type I restriction modification DNA specificity" evidence="4">
    <location>
        <begin position="377"/>
        <end position="528"/>
    </location>
</feature>
<evidence type="ECO:0000313" key="5">
    <source>
        <dbReference type="EMBL" id="RGW74053.1"/>
    </source>
</evidence>
<keyword evidence="5" id="KW-0255">Endonuclease</keyword>
<accession>A0AA92W8U5</accession>
<dbReference type="GO" id="GO:0003677">
    <property type="term" value="F:DNA binding"/>
    <property type="evidence" value="ECO:0007669"/>
    <property type="project" value="UniProtKB-KW"/>
</dbReference>
<dbReference type="InterPro" id="IPR000055">
    <property type="entry name" value="Restrct_endonuc_typeI_TRD"/>
</dbReference>
<organism evidence="5 6">
    <name type="scientific">Segatella copri</name>
    <dbReference type="NCBI Taxonomy" id="165179"/>
    <lineage>
        <taxon>Bacteria</taxon>
        <taxon>Pseudomonadati</taxon>
        <taxon>Bacteroidota</taxon>
        <taxon>Bacteroidia</taxon>
        <taxon>Bacteroidales</taxon>
        <taxon>Prevotellaceae</taxon>
        <taxon>Segatella</taxon>
    </lineage>
</organism>
<dbReference type="InterPro" id="IPR044946">
    <property type="entry name" value="Restrct_endonuc_typeI_TRD_sf"/>
</dbReference>
<dbReference type="PANTHER" id="PTHR30408:SF12">
    <property type="entry name" value="TYPE I RESTRICTION ENZYME MJAVIII SPECIFICITY SUBUNIT"/>
    <property type="match status" value="1"/>
</dbReference>
<reference evidence="5 6" key="1">
    <citation type="submission" date="2018-08" db="EMBL/GenBank/DDBJ databases">
        <title>A genome reference for cultivated species of the human gut microbiota.</title>
        <authorList>
            <person name="Zou Y."/>
            <person name="Xue W."/>
            <person name="Luo G."/>
        </authorList>
    </citation>
    <scope>NUCLEOTIDE SEQUENCE [LARGE SCALE GENOMIC DNA]</scope>
    <source>
        <strain evidence="5 6">AF10-17</strain>
    </source>
</reference>
<gene>
    <name evidence="5" type="ORF">DWV53_14695</name>
</gene>
<evidence type="ECO:0000313" key="6">
    <source>
        <dbReference type="Proteomes" id="UP000285776"/>
    </source>
</evidence>
<evidence type="ECO:0000256" key="3">
    <source>
        <dbReference type="ARBA" id="ARBA00023125"/>
    </source>
</evidence>
<protein>
    <submittedName>
        <fullName evidence="5">Restriction endonuclease</fullName>
    </submittedName>
</protein>
<dbReference type="Proteomes" id="UP000285776">
    <property type="component" value="Unassembled WGS sequence"/>
</dbReference>
<comment type="similarity">
    <text evidence="1">Belongs to the type-I restriction system S methylase family.</text>
</comment>
<dbReference type="AlphaFoldDB" id="A0AA92W8U5"/>
<evidence type="ECO:0000256" key="2">
    <source>
        <dbReference type="ARBA" id="ARBA00022747"/>
    </source>
</evidence>
<dbReference type="Gene3D" id="3.90.220.20">
    <property type="entry name" value="DNA methylase specificity domains"/>
    <property type="match status" value="3"/>
</dbReference>